<dbReference type="AlphaFoldDB" id="A0ABD2WF15"/>
<feature type="signal peptide" evidence="2">
    <location>
        <begin position="1"/>
        <end position="16"/>
    </location>
</feature>
<evidence type="ECO:0000256" key="2">
    <source>
        <dbReference type="SAM" id="SignalP"/>
    </source>
</evidence>
<comment type="caution">
    <text evidence="3">The sequence shown here is derived from an EMBL/GenBank/DDBJ whole genome shotgun (WGS) entry which is preliminary data.</text>
</comment>
<gene>
    <name evidence="3" type="ORF">TKK_013634</name>
</gene>
<dbReference type="Proteomes" id="UP001627154">
    <property type="component" value="Unassembled WGS sequence"/>
</dbReference>
<evidence type="ECO:0000256" key="1">
    <source>
        <dbReference type="SAM" id="MobiDB-lite"/>
    </source>
</evidence>
<name>A0ABD2WF15_9HYME</name>
<reference evidence="3 4" key="1">
    <citation type="journal article" date="2024" name="bioRxiv">
        <title>A reference genome for Trichogramma kaykai: A tiny desert-dwelling parasitoid wasp with competing sex-ratio distorters.</title>
        <authorList>
            <person name="Culotta J."/>
            <person name="Lindsey A.R."/>
        </authorList>
    </citation>
    <scope>NUCLEOTIDE SEQUENCE [LARGE SCALE GENOMIC DNA]</scope>
    <source>
        <strain evidence="3 4">KSX58</strain>
    </source>
</reference>
<evidence type="ECO:0000313" key="3">
    <source>
        <dbReference type="EMBL" id="KAL3391717.1"/>
    </source>
</evidence>
<keyword evidence="4" id="KW-1185">Reference proteome</keyword>
<evidence type="ECO:0008006" key="5">
    <source>
        <dbReference type="Google" id="ProtNLM"/>
    </source>
</evidence>
<accession>A0ABD2WF15</accession>
<keyword evidence="2" id="KW-0732">Signal</keyword>
<feature type="chain" id="PRO_5044761659" description="Secreted protein" evidence="2">
    <location>
        <begin position="17"/>
        <end position="87"/>
    </location>
</feature>
<evidence type="ECO:0000313" key="4">
    <source>
        <dbReference type="Proteomes" id="UP001627154"/>
    </source>
</evidence>
<proteinExistence type="predicted"/>
<organism evidence="3 4">
    <name type="scientific">Trichogramma kaykai</name>
    <dbReference type="NCBI Taxonomy" id="54128"/>
    <lineage>
        <taxon>Eukaryota</taxon>
        <taxon>Metazoa</taxon>
        <taxon>Ecdysozoa</taxon>
        <taxon>Arthropoda</taxon>
        <taxon>Hexapoda</taxon>
        <taxon>Insecta</taxon>
        <taxon>Pterygota</taxon>
        <taxon>Neoptera</taxon>
        <taxon>Endopterygota</taxon>
        <taxon>Hymenoptera</taxon>
        <taxon>Apocrita</taxon>
        <taxon>Proctotrupomorpha</taxon>
        <taxon>Chalcidoidea</taxon>
        <taxon>Trichogrammatidae</taxon>
        <taxon>Trichogramma</taxon>
    </lineage>
</organism>
<feature type="region of interest" description="Disordered" evidence="1">
    <location>
        <begin position="56"/>
        <end position="87"/>
    </location>
</feature>
<feature type="compositionally biased region" description="Basic and acidic residues" evidence="1">
    <location>
        <begin position="74"/>
        <end position="87"/>
    </location>
</feature>
<protein>
    <recommendedName>
        <fullName evidence="5">Secreted protein</fullName>
    </recommendedName>
</protein>
<dbReference type="EMBL" id="JBJJXI010000108">
    <property type="protein sequence ID" value="KAL3391717.1"/>
    <property type="molecule type" value="Genomic_DNA"/>
</dbReference>
<feature type="compositionally biased region" description="Basic and acidic residues" evidence="1">
    <location>
        <begin position="56"/>
        <end position="66"/>
    </location>
</feature>
<sequence length="87" mass="9730">MSGAVVSQLALPYASAILVVAAATTAARESCVMYEHCQDFAVQRVLCGARERRIVKGERERDRDEETAAAATPWREKKYEEARRAEE</sequence>